<keyword evidence="1" id="KW-1133">Transmembrane helix</keyword>
<dbReference type="InterPro" id="IPR000326">
    <property type="entry name" value="PAP2/HPO"/>
</dbReference>
<organism evidence="3 4">
    <name type="scientific">Tritrichomonas musculus</name>
    <dbReference type="NCBI Taxonomy" id="1915356"/>
    <lineage>
        <taxon>Eukaryota</taxon>
        <taxon>Metamonada</taxon>
        <taxon>Parabasalia</taxon>
        <taxon>Tritrichomonadida</taxon>
        <taxon>Tritrichomonadidae</taxon>
        <taxon>Tritrichomonas</taxon>
    </lineage>
</organism>
<comment type="caution">
    <text evidence="3">The sequence shown here is derived from an EMBL/GenBank/DDBJ whole genome shotgun (WGS) entry which is preliminary data.</text>
</comment>
<sequence>MGSKNEMYTPPDDSNINFPNSIELKLSVNIFYIYIVSCPLIFLLLKIAANFFFTNLIQNFRYFTFLWVSAASTFLSLAIVNYFRYFIGFPKPDTYDLCNYDFYSKKCKKKIINKSDIFNSYPSFESVIVMSTMSNLAFAFQNIFCSFNSLYVILIFLGIYVGTLNIKTFKSHPADVTASLLIGFLVSHYFWNNSKKRILIHEENIRPYQSIYN</sequence>
<keyword evidence="4" id="KW-1185">Reference proteome</keyword>
<feature type="domain" description="Phosphatidic acid phosphatase type 2/haloperoxidase" evidence="2">
    <location>
        <begin position="66"/>
        <end position="197"/>
    </location>
</feature>
<gene>
    <name evidence="3" type="ORF">M9Y10_023176</name>
</gene>
<dbReference type="EMBL" id="JAPFFF010000003">
    <property type="protein sequence ID" value="KAK8894739.1"/>
    <property type="molecule type" value="Genomic_DNA"/>
</dbReference>
<dbReference type="InterPro" id="IPR036938">
    <property type="entry name" value="PAP2/HPO_sf"/>
</dbReference>
<name>A0ABR2KUB7_9EUKA</name>
<dbReference type="Gene3D" id="1.20.144.10">
    <property type="entry name" value="Phosphatidic acid phosphatase type 2/haloperoxidase"/>
    <property type="match status" value="1"/>
</dbReference>
<protein>
    <recommendedName>
        <fullName evidence="2">Phosphatidic acid phosphatase type 2/haloperoxidase domain-containing protein</fullName>
    </recommendedName>
</protein>
<evidence type="ECO:0000313" key="4">
    <source>
        <dbReference type="Proteomes" id="UP001470230"/>
    </source>
</evidence>
<feature type="transmembrane region" description="Helical" evidence="1">
    <location>
        <begin position="65"/>
        <end position="87"/>
    </location>
</feature>
<evidence type="ECO:0000259" key="2">
    <source>
        <dbReference type="Pfam" id="PF01569"/>
    </source>
</evidence>
<dbReference type="Pfam" id="PF01569">
    <property type="entry name" value="PAP2"/>
    <property type="match status" value="1"/>
</dbReference>
<keyword evidence="1" id="KW-0812">Transmembrane</keyword>
<accession>A0ABR2KUB7</accession>
<proteinExistence type="predicted"/>
<dbReference type="SUPFAM" id="SSF48317">
    <property type="entry name" value="Acid phosphatase/Vanadium-dependent haloperoxidase"/>
    <property type="match status" value="1"/>
</dbReference>
<evidence type="ECO:0000256" key="1">
    <source>
        <dbReference type="SAM" id="Phobius"/>
    </source>
</evidence>
<feature type="transmembrane region" description="Helical" evidence="1">
    <location>
        <begin position="31"/>
        <end position="53"/>
    </location>
</feature>
<keyword evidence="1" id="KW-0472">Membrane</keyword>
<evidence type="ECO:0000313" key="3">
    <source>
        <dbReference type="EMBL" id="KAK8894739.1"/>
    </source>
</evidence>
<reference evidence="3 4" key="1">
    <citation type="submission" date="2024-04" db="EMBL/GenBank/DDBJ databases">
        <title>Tritrichomonas musculus Genome.</title>
        <authorList>
            <person name="Alves-Ferreira E."/>
            <person name="Grigg M."/>
            <person name="Lorenzi H."/>
            <person name="Galac M."/>
        </authorList>
    </citation>
    <scope>NUCLEOTIDE SEQUENCE [LARGE SCALE GENOMIC DNA]</scope>
    <source>
        <strain evidence="3 4">EAF2021</strain>
    </source>
</reference>
<dbReference type="Proteomes" id="UP001470230">
    <property type="component" value="Unassembled WGS sequence"/>
</dbReference>
<feature type="transmembrane region" description="Helical" evidence="1">
    <location>
        <begin position="139"/>
        <end position="161"/>
    </location>
</feature>